<evidence type="ECO:0000256" key="1">
    <source>
        <dbReference type="ARBA" id="ARBA00023015"/>
    </source>
</evidence>
<dbReference type="Pfam" id="PF01418">
    <property type="entry name" value="HTH_6"/>
    <property type="match status" value="1"/>
</dbReference>
<dbReference type="PANTHER" id="PTHR30514">
    <property type="entry name" value="GLUCOKINASE"/>
    <property type="match status" value="1"/>
</dbReference>
<dbReference type="InterPro" id="IPR000281">
    <property type="entry name" value="HTH_RpiR"/>
</dbReference>
<protein>
    <submittedName>
        <fullName evidence="6">Transcriptional regulator</fullName>
    </submittedName>
</protein>
<organism evidence="6 7">
    <name type="scientific">Bradyrhizobium retamae</name>
    <dbReference type="NCBI Taxonomy" id="1300035"/>
    <lineage>
        <taxon>Bacteria</taxon>
        <taxon>Pseudomonadati</taxon>
        <taxon>Pseudomonadota</taxon>
        <taxon>Alphaproteobacteria</taxon>
        <taxon>Hyphomicrobiales</taxon>
        <taxon>Nitrobacteraceae</taxon>
        <taxon>Bradyrhizobium</taxon>
    </lineage>
</organism>
<keyword evidence="7" id="KW-1185">Reference proteome</keyword>
<dbReference type="AlphaFoldDB" id="A0A0R3MXT2"/>
<feature type="domain" description="SIS" evidence="5">
    <location>
        <begin position="142"/>
        <end position="278"/>
    </location>
</feature>
<dbReference type="InterPro" id="IPR046348">
    <property type="entry name" value="SIS_dom_sf"/>
</dbReference>
<evidence type="ECO:0000313" key="6">
    <source>
        <dbReference type="EMBL" id="KRR24625.1"/>
    </source>
</evidence>
<dbReference type="InterPro" id="IPR035472">
    <property type="entry name" value="RpiR-like_SIS"/>
</dbReference>
<comment type="caution">
    <text evidence="6">The sequence shown here is derived from an EMBL/GenBank/DDBJ whole genome shotgun (WGS) entry which is preliminary data.</text>
</comment>
<reference evidence="6 7" key="1">
    <citation type="submission" date="2014-03" db="EMBL/GenBank/DDBJ databases">
        <title>Bradyrhizobium valentinum sp. nov., isolated from effective nodules of Lupinus mariae-josephae, a lupine endemic of basic-lime soils in Eastern Spain.</title>
        <authorList>
            <person name="Duran D."/>
            <person name="Rey L."/>
            <person name="Navarro A."/>
            <person name="Busquets A."/>
            <person name="Imperial J."/>
            <person name="Ruiz-Argueso T."/>
        </authorList>
    </citation>
    <scope>NUCLEOTIDE SEQUENCE [LARGE SCALE GENOMIC DNA]</scope>
    <source>
        <strain evidence="6 7">Ro19</strain>
    </source>
</reference>
<dbReference type="Proteomes" id="UP000052023">
    <property type="component" value="Unassembled WGS sequence"/>
</dbReference>
<evidence type="ECO:0000259" key="5">
    <source>
        <dbReference type="PROSITE" id="PS51464"/>
    </source>
</evidence>
<dbReference type="GO" id="GO:0097367">
    <property type="term" value="F:carbohydrate derivative binding"/>
    <property type="evidence" value="ECO:0007669"/>
    <property type="project" value="InterPro"/>
</dbReference>
<dbReference type="GO" id="GO:1901135">
    <property type="term" value="P:carbohydrate derivative metabolic process"/>
    <property type="evidence" value="ECO:0007669"/>
    <property type="project" value="InterPro"/>
</dbReference>
<dbReference type="RefSeq" id="WP_057844118.1">
    <property type="nucleotide sequence ID" value="NZ_LLYA01000153.1"/>
</dbReference>
<evidence type="ECO:0000313" key="7">
    <source>
        <dbReference type="Proteomes" id="UP000052023"/>
    </source>
</evidence>
<keyword evidence="1" id="KW-0805">Transcription regulation</keyword>
<proteinExistence type="predicted"/>
<accession>A0A0R3MXT2</accession>
<dbReference type="PROSITE" id="PS51464">
    <property type="entry name" value="SIS"/>
    <property type="match status" value="1"/>
</dbReference>
<feature type="domain" description="HTH rpiR-type" evidence="4">
    <location>
        <begin position="12"/>
        <end position="88"/>
    </location>
</feature>
<dbReference type="PANTHER" id="PTHR30514:SF20">
    <property type="entry name" value="TRANSCRIPTIONAL REGULATOR"/>
    <property type="match status" value="1"/>
</dbReference>
<name>A0A0R3MXT2_9BRAD</name>
<dbReference type="InterPro" id="IPR001347">
    <property type="entry name" value="SIS_dom"/>
</dbReference>
<dbReference type="InterPro" id="IPR036388">
    <property type="entry name" value="WH-like_DNA-bd_sf"/>
</dbReference>
<dbReference type="SUPFAM" id="SSF53697">
    <property type="entry name" value="SIS domain"/>
    <property type="match status" value="1"/>
</dbReference>
<dbReference type="Gene3D" id="1.10.10.10">
    <property type="entry name" value="Winged helix-like DNA-binding domain superfamily/Winged helix DNA-binding domain"/>
    <property type="match status" value="1"/>
</dbReference>
<gene>
    <name evidence="6" type="ORF">CQ13_24750</name>
</gene>
<dbReference type="PROSITE" id="PS51071">
    <property type="entry name" value="HTH_RPIR"/>
    <property type="match status" value="1"/>
</dbReference>
<dbReference type="OrthoDB" id="9814005at2"/>
<dbReference type="InterPro" id="IPR009057">
    <property type="entry name" value="Homeodomain-like_sf"/>
</dbReference>
<dbReference type="Gene3D" id="3.40.50.10490">
    <property type="entry name" value="Glucose-6-phosphate isomerase like protein, domain 1"/>
    <property type="match status" value="1"/>
</dbReference>
<dbReference type="CDD" id="cd05013">
    <property type="entry name" value="SIS_RpiR"/>
    <property type="match status" value="1"/>
</dbReference>
<keyword evidence="3" id="KW-0804">Transcription</keyword>
<evidence type="ECO:0000256" key="3">
    <source>
        <dbReference type="ARBA" id="ARBA00023163"/>
    </source>
</evidence>
<dbReference type="InterPro" id="IPR047640">
    <property type="entry name" value="RpiR-like"/>
</dbReference>
<dbReference type="GO" id="GO:0003700">
    <property type="term" value="F:DNA-binding transcription factor activity"/>
    <property type="evidence" value="ECO:0007669"/>
    <property type="project" value="InterPro"/>
</dbReference>
<dbReference type="GO" id="GO:0003677">
    <property type="term" value="F:DNA binding"/>
    <property type="evidence" value="ECO:0007669"/>
    <property type="project" value="UniProtKB-KW"/>
</dbReference>
<evidence type="ECO:0000256" key="2">
    <source>
        <dbReference type="ARBA" id="ARBA00023125"/>
    </source>
</evidence>
<dbReference type="EMBL" id="LLYA01000153">
    <property type="protein sequence ID" value="KRR24625.1"/>
    <property type="molecule type" value="Genomic_DNA"/>
</dbReference>
<dbReference type="SUPFAM" id="SSF46689">
    <property type="entry name" value="Homeodomain-like"/>
    <property type="match status" value="1"/>
</dbReference>
<keyword evidence="2" id="KW-0238">DNA-binding</keyword>
<evidence type="ECO:0000259" key="4">
    <source>
        <dbReference type="PROSITE" id="PS51071"/>
    </source>
</evidence>
<dbReference type="Pfam" id="PF01380">
    <property type="entry name" value="SIS"/>
    <property type="match status" value="1"/>
</dbReference>
<sequence>MNKPAGTAMSYEELRGAIAQRHRALSGRLQQIAEFVLDHPIDVALGTVAEIAERSGVPPSAIVRFAHALGFGGFTQMQEVFRSRLVAGVAPSYKARLARMKSEEKSALGRKPAAVLGRFVAEAQSALVTLSQSAHERQLEAAIMILAKARDIYLLGLGGSFPVATHLAYVLRKLGRRVVLLDGTGGSIHEQSHPATSEDALVAISFRNYYPDTARLFPELVARNVPAISITDSLLSPIVEGASVVFEIQDMPEPALRTLVAPMCLVQALAIGLDLAAD</sequence>